<accession>E6W0J4</accession>
<dbReference type="InParanoid" id="E6W0J4"/>
<evidence type="ECO:0000313" key="2">
    <source>
        <dbReference type="Proteomes" id="UP000002572"/>
    </source>
</evidence>
<organism evidence="1 2">
    <name type="scientific">Desulfurispirillum indicum (strain ATCC BAA-1389 / DSM 22839 / S5)</name>
    <dbReference type="NCBI Taxonomy" id="653733"/>
    <lineage>
        <taxon>Bacteria</taxon>
        <taxon>Pseudomonadati</taxon>
        <taxon>Chrysiogenota</taxon>
        <taxon>Chrysiogenia</taxon>
        <taxon>Chrysiogenales</taxon>
        <taxon>Chrysiogenaceae</taxon>
        <taxon>Desulfurispirillum</taxon>
    </lineage>
</organism>
<reference evidence="1 2" key="1">
    <citation type="submission" date="2010-12" db="EMBL/GenBank/DDBJ databases">
        <title>Complete sequence of Desulfurispirillum indicum S5.</title>
        <authorList>
            <consortium name="US DOE Joint Genome Institute"/>
            <person name="Lucas S."/>
            <person name="Copeland A."/>
            <person name="Lapidus A."/>
            <person name="Cheng J.-F."/>
            <person name="Goodwin L."/>
            <person name="Pitluck S."/>
            <person name="Chertkov O."/>
            <person name="Held B."/>
            <person name="Detter J.C."/>
            <person name="Han C."/>
            <person name="Tapia R."/>
            <person name="Land M."/>
            <person name="Hauser L."/>
            <person name="Kyrpides N."/>
            <person name="Ivanova N."/>
            <person name="Mikhailova N."/>
            <person name="Haggblom M."/>
            <person name="Rauschenbach I."/>
            <person name="Bini E."/>
            <person name="Woyke T."/>
        </authorList>
    </citation>
    <scope>NUCLEOTIDE SEQUENCE [LARGE SCALE GENOMIC DNA]</scope>
    <source>
        <strain evidence="2">ATCC BAA-1389 / DSM 22839 / S5</strain>
    </source>
</reference>
<dbReference type="AlphaFoldDB" id="E6W0J4"/>
<protein>
    <submittedName>
        <fullName evidence="1">Uncharacterized protein</fullName>
    </submittedName>
</protein>
<gene>
    <name evidence="1" type="ordered locus">Selin_0495</name>
</gene>
<dbReference type="KEGG" id="din:Selin_0495"/>
<dbReference type="Proteomes" id="UP000002572">
    <property type="component" value="Chromosome"/>
</dbReference>
<proteinExistence type="predicted"/>
<dbReference type="eggNOG" id="ENOG5033FNB">
    <property type="taxonomic scope" value="Bacteria"/>
</dbReference>
<keyword evidence="2" id="KW-1185">Reference proteome</keyword>
<dbReference type="HOGENOM" id="CLU_1746688_0_0_0"/>
<dbReference type="RefSeq" id="WP_013505134.1">
    <property type="nucleotide sequence ID" value="NC_014836.1"/>
</dbReference>
<sequence length="149" mass="16482">MERQVIAPATAHLRLLEYIVSLDETQALASARIDDDSHFVIQETVVQLAALHVRHRLRCERHVFLLALQQWQLHVARQAVPGPLAVRSTITAASSEGFACHGALVRQGAVLAEGHFLMGTMAYGGDFAESLLRPHYQEVIRCLSAGRYS</sequence>
<dbReference type="STRING" id="653733.Selin_0495"/>
<name>E6W0J4_DESIS</name>
<evidence type="ECO:0000313" key="1">
    <source>
        <dbReference type="EMBL" id="ADU65246.1"/>
    </source>
</evidence>
<dbReference type="EMBL" id="CP002432">
    <property type="protein sequence ID" value="ADU65246.1"/>
    <property type="molecule type" value="Genomic_DNA"/>
</dbReference>